<feature type="region of interest" description="Disordered" evidence="6">
    <location>
        <begin position="1"/>
        <end position="20"/>
    </location>
</feature>
<name>A0ABU7VUV1_9BACL</name>
<dbReference type="SUPFAM" id="SSF48498">
    <property type="entry name" value="Tetracyclin repressor-like, C-terminal domain"/>
    <property type="match status" value="1"/>
</dbReference>
<accession>A0ABU7VUV1</accession>
<dbReference type="InterPro" id="IPR001647">
    <property type="entry name" value="HTH_TetR"/>
</dbReference>
<protein>
    <submittedName>
        <fullName evidence="8">TetR/AcrR family transcriptional regulator</fullName>
    </submittedName>
</protein>
<keyword evidence="4" id="KW-0804">Transcription</keyword>
<comment type="caution">
    <text evidence="8">The sequence shown here is derived from an EMBL/GenBank/DDBJ whole genome shotgun (WGS) entry which is preliminary data.</text>
</comment>
<dbReference type="Pfam" id="PF00440">
    <property type="entry name" value="TetR_N"/>
    <property type="match status" value="1"/>
</dbReference>
<evidence type="ECO:0000256" key="6">
    <source>
        <dbReference type="SAM" id="MobiDB-lite"/>
    </source>
</evidence>
<sequence>MSTPSKRPLGRPVQQQDGLPTSRHILQTASRLFMAKGFEAVSMNEVADQCGVTKATIYYYYPNKTELFVASIAATLSEVNGRIAEVLAQSGSFQDRLIRITENYLKIPQVHVNGMFAQVKRHLTDEQLQTLIRHENDLYETLKEGFAAAMREGEITAGDPLLAAHFYVSMLRAGERQYDQANKLFPSEREAAAAIVAFLWRGIHV</sequence>
<dbReference type="PRINTS" id="PR00455">
    <property type="entry name" value="HTHTETR"/>
</dbReference>
<evidence type="ECO:0000259" key="7">
    <source>
        <dbReference type="PROSITE" id="PS50977"/>
    </source>
</evidence>
<dbReference type="Gene3D" id="1.10.357.10">
    <property type="entry name" value="Tetracycline Repressor, domain 2"/>
    <property type="match status" value="1"/>
</dbReference>
<reference evidence="8 9" key="1">
    <citation type="submission" date="2024-02" db="EMBL/GenBank/DDBJ databases">
        <title>A nitrogen-fixing paenibacillus bacterium.</title>
        <authorList>
            <person name="Zhang W.L."/>
            <person name="Chen S.F."/>
        </authorList>
    </citation>
    <scope>NUCLEOTIDE SEQUENCE [LARGE SCALE GENOMIC DNA]</scope>
    <source>
        <strain evidence="8 9">M1</strain>
    </source>
</reference>
<dbReference type="Proteomes" id="UP001306950">
    <property type="component" value="Unassembled WGS sequence"/>
</dbReference>
<gene>
    <name evidence="8" type="ORF">V3851_16845</name>
</gene>
<evidence type="ECO:0000313" key="9">
    <source>
        <dbReference type="Proteomes" id="UP001306950"/>
    </source>
</evidence>
<dbReference type="SUPFAM" id="SSF46689">
    <property type="entry name" value="Homeodomain-like"/>
    <property type="match status" value="1"/>
</dbReference>
<dbReference type="InterPro" id="IPR050109">
    <property type="entry name" value="HTH-type_TetR-like_transc_reg"/>
</dbReference>
<dbReference type="EMBL" id="JAZHPZ010000008">
    <property type="protein sequence ID" value="MEF2967497.1"/>
    <property type="molecule type" value="Genomic_DNA"/>
</dbReference>
<evidence type="ECO:0000256" key="2">
    <source>
        <dbReference type="ARBA" id="ARBA00023015"/>
    </source>
</evidence>
<keyword evidence="3 5" id="KW-0238">DNA-binding</keyword>
<dbReference type="PANTHER" id="PTHR30055:SF175">
    <property type="entry name" value="HTH-TYPE TRANSCRIPTIONAL REPRESSOR KSTR2"/>
    <property type="match status" value="1"/>
</dbReference>
<keyword evidence="2" id="KW-0805">Transcription regulation</keyword>
<dbReference type="Gene3D" id="1.10.10.60">
    <property type="entry name" value="Homeodomain-like"/>
    <property type="match status" value="1"/>
</dbReference>
<dbReference type="RefSeq" id="WP_331847716.1">
    <property type="nucleotide sequence ID" value="NZ_JAZHPZ010000008.1"/>
</dbReference>
<keyword evidence="1" id="KW-0678">Repressor</keyword>
<keyword evidence="9" id="KW-1185">Reference proteome</keyword>
<organism evidence="8 9">
    <name type="scientific">Paenibacillus haidiansis</name>
    <dbReference type="NCBI Taxonomy" id="1574488"/>
    <lineage>
        <taxon>Bacteria</taxon>
        <taxon>Bacillati</taxon>
        <taxon>Bacillota</taxon>
        <taxon>Bacilli</taxon>
        <taxon>Bacillales</taxon>
        <taxon>Paenibacillaceae</taxon>
        <taxon>Paenibacillus</taxon>
    </lineage>
</organism>
<dbReference type="PROSITE" id="PS50977">
    <property type="entry name" value="HTH_TETR_2"/>
    <property type="match status" value="1"/>
</dbReference>
<evidence type="ECO:0000313" key="8">
    <source>
        <dbReference type="EMBL" id="MEF2967497.1"/>
    </source>
</evidence>
<feature type="domain" description="HTH tetR-type" evidence="7">
    <location>
        <begin position="19"/>
        <end position="79"/>
    </location>
</feature>
<dbReference type="InterPro" id="IPR009057">
    <property type="entry name" value="Homeodomain-like_sf"/>
</dbReference>
<evidence type="ECO:0000256" key="3">
    <source>
        <dbReference type="ARBA" id="ARBA00023125"/>
    </source>
</evidence>
<proteinExistence type="predicted"/>
<feature type="DNA-binding region" description="H-T-H motif" evidence="5">
    <location>
        <begin position="42"/>
        <end position="61"/>
    </location>
</feature>
<dbReference type="InterPro" id="IPR036271">
    <property type="entry name" value="Tet_transcr_reg_TetR-rel_C_sf"/>
</dbReference>
<evidence type="ECO:0000256" key="4">
    <source>
        <dbReference type="ARBA" id="ARBA00023163"/>
    </source>
</evidence>
<dbReference type="PANTHER" id="PTHR30055">
    <property type="entry name" value="HTH-TYPE TRANSCRIPTIONAL REGULATOR RUTR"/>
    <property type="match status" value="1"/>
</dbReference>
<evidence type="ECO:0000256" key="1">
    <source>
        <dbReference type="ARBA" id="ARBA00022491"/>
    </source>
</evidence>
<evidence type="ECO:0000256" key="5">
    <source>
        <dbReference type="PROSITE-ProRule" id="PRU00335"/>
    </source>
</evidence>